<dbReference type="InterPro" id="IPR036568">
    <property type="entry name" value="GGCT-like_sf"/>
</dbReference>
<protein>
    <recommendedName>
        <fullName evidence="2">Putative gamma-glutamylcyclotransferase</fullName>
    </recommendedName>
</protein>
<dbReference type="SUPFAM" id="SSF110857">
    <property type="entry name" value="Gamma-glutamyl cyclotransferase-like"/>
    <property type="match status" value="1"/>
</dbReference>
<reference evidence="4" key="1">
    <citation type="journal article" date="2014" name="Int. J. Syst. Evol. Microbiol.">
        <title>Complete genome sequence of Corynebacterium casei LMG S-19264T (=DSM 44701T), isolated from a smear-ripened cheese.</title>
        <authorList>
            <consortium name="US DOE Joint Genome Institute (JGI-PGF)"/>
            <person name="Walter F."/>
            <person name="Albersmeier A."/>
            <person name="Kalinowski J."/>
            <person name="Ruckert C."/>
        </authorList>
    </citation>
    <scope>NUCLEOTIDE SEQUENCE</scope>
    <source>
        <strain evidence="4">CCM 7664</strain>
    </source>
</reference>
<reference evidence="4" key="2">
    <citation type="submission" date="2020-09" db="EMBL/GenBank/DDBJ databases">
        <authorList>
            <person name="Sun Q."/>
            <person name="Sedlacek I."/>
        </authorList>
    </citation>
    <scope>NUCLEOTIDE SEQUENCE</scope>
    <source>
        <strain evidence="4">CCM 7664</strain>
    </source>
</reference>
<dbReference type="Proteomes" id="UP000627205">
    <property type="component" value="Unassembled WGS sequence"/>
</dbReference>
<evidence type="ECO:0000313" key="5">
    <source>
        <dbReference type="Proteomes" id="UP000627205"/>
    </source>
</evidence>
<keyword evidence="1" id="KW-0808">Transferase</keyword>
<dbReference type="InterPro" id="IPR045038">
    <property type="entry name" value="AIG2-like"/>
</dbReference>
<evidence type="ECO:0000256" key="1">
    <source>
        <dbReference type="ARBA" id="ARBA00022679"/>
    </source>
</evidence>
<dbReference type="InterPro" id="IPR009288">
    <property type="entry name" value="AIG2-like_dom"/>
</dbReference>
<sequence>MHVFTYGSLMFPAVWRRVVRGSHRALPAVLEGYARHAVRGELYPGVVHRPGASVEGVLYLDVSEAELAVLDDFEGSEYRRESVMVRTAADMQMVAADTYLFLAGHRLSGEAWERQHFRMTHFIAAHCGGTGETPA</sequence>
<dbReference type="PANTHER" id="PTHR31544:SF2">
    <property type="entry name" value="AIG2-LIKE PROTEIN D"/>
    <property type="match status" value="1"/>
</dbReference>
<dbReference type="AlphaFoldDB" id="A0A8J3AY07"/>
<dbReference type="CDD" id="cd06661">
    <property type="entry name" value="GGCT_like"/>
    <property type="match status" value="1"/>
</dbReference>
<evidence type="ECO:0000259" key="3">
    <source>
        <dbReference type="Pfam" id="PF06094"/>
    </source>
</evidence>
<dbReference type="Gene3D" id="3.10.490.10">
    <property type="entry name" value="Gamma-glutamyl cyclotransferase-like"/>
    <property type="match status" value="1"/>
</dbReference>
<dbReference type="Pfam" id="PF06094">
    <property type="entry name" value="GGACT"/>
    <property type="match status" value="1"/>
</dbReference>
<feature type="domain" description="Gamma-glutamylcyclotransferase AIG2-like" evidence="3">
    <location>
        <begin position="3"/>
        <end position="112"/>
    </location>
</feature>
<accession>A0A8J3AY07</accession>
<keyword evidence="5" id="KW-1185">Reference proteome</keyword>
<evidence type="ECO:0000313" key="4">
    <source>
        <dbReference type="EMBL" id="GGI55265.1"/>
    </source>
</evidence>
<dbReference type="RefSeq" id="WP_188422126.1">
    <property type="nucleotide sequence ID" value="NZ_BMDP01000003.1"/>
</dbReference>
<proteinExistence type="predicted"/>
<dbReference type="EMBL" id="BMDP01000003">
    <property type="protein sequence ID" value="GGI55265.1"/>
    <property type="molecule type" value="Genomic_DNA"/>
</dbReference>
<dbReference type="PANTHER" id="PTHR31544">
    <property type="entry name" value="AIG2-LIKE PROTEIN D"/>
    <property type="match status" value="1"/>
</dbReference>
<dbReference type="GO" id="GO:0016740">
    <property type="term" value="F:transferase activity"/>
    <property type="evidence" value="ECO:0007669"/>
    <property type="project" value="UniProtKB-KW"/>
</dbReference>
<name>A0A8J3AY07_9BURK</name>
<dbReference type="InterPro" id="IPR013024">
    <property type="entry name" value="GGCT-like"/>
</dbReference>
<organism evidence="4 5">
    <name type="scientific">Oxalicibacterium solurbis</name>
    <dbReference type="NCBI Taxonomy" id="69280"/>
    <lineage>
        <taxon>Bacteria</taxon>
        <taxon>Pseudomonadati</taxon>
        <taxon>Pseudomonadota</taxon>
        <taxon>Betaproteobacteria</taxon>
        <taxon>Burkholderiales</taxon>
        <taxon>Oxalobacteraceae</taxon>
        <taxon>Oxalicibacterium</taxon>
    </lineage>
</organism>
<gene>
    <name evidence="4" type="ORF">GCM10011430_24390</name>
</gene>
<evidence type="ECO:0000256" key="2">
    <source>
        <dbReference type="ARBA" id="ARBA00030602"/>
    </source>
</evidence>
<comment type="caution">
    <text evidence="4">The sequence shown here is derived from an EMBL/GenBank/DDBJ whole genome shotgun (WGS) entry which is preliminary data.</text>
</comment>